<sequence length="293" mass="34631">MGYGQHQSFYLRDRWLNKAVKHISSDERFFYDKEAFEKIGLGKNMVQSLRFWVVATGVVEETYNDERKKTYHLTKFGEIINKYDKFIQFNDTASIIHYHLAKEKEPSTIFYWFFNILRETIISKDELLEQFISWVKTNEEKPVSERSLKRDIDCLVKLYTAGQNTDDPEEVILSPINKVNLLRDRKGVIYKQYGDHEKIGLAALMFTLLDYRERKDVEVISVEEIATNAGLWGNVFNMNRSAIVNALEHLTNHPKYSLKFTRTNNLDTVRLPNILAMDYLEFEYKRKVEALVW</sequence>
<evidence type="ECO:0000313" key="3">
    <source>
        <dbReference type="Proteomes" id="UP001148125"/>
    </source>
</evidence>
<dbReference type="Proteomes" id="UP001148125">
    <property type="component" value="Unassembled WGS sequence"/>
</dbReference>
<feature type="domain" description="DUF4007" evidence="1">
    <location>
        <begin position="3"/>
        <end position="280"/>
    </location>
</feature>
<dbReference type="Pfam" id="PF13182">
    <property type="entry name" value="DUF4007"/>
    <property type="match status" value="1"/>
</dbReference>
<evidence type="ECO:0000313" key="2">
    <source>
        <dbReference type="EMBL" id="MDE5414181.1"/>
    </source>
</evidence>
<comment type="caution">
    <text evidence="2">The sequence shown here is derived from an EMBL/GenBank/DDBJ whole genome shotgun (WGS) entry which is preliminary data.</text>
</comment>
<gene>
    <name evidence="2" type="ORF">N7Z68_12425</name>
</gene>
<accession>A0ABT5VG85</accession>
<keyword evidence="3" id="KW-1185">Reference proteome</keyword>
<evidence type="ECO:0000259" key="1">
    <source>
        <dbReference type="Pfam" id="PF13182"/>
    </source>
</evidence>
<reference evidence="2" key="1">
    <citation type="submission" date="2024-05" db="EMBL/GenBank/DDBJ databases">
        <title>Alkalihalobacillus sp. strain MEB203 novel alkaliphilic bacterium from Lonar Lake, India.</title>
        <authorList>
            <person name="Joshi A."/>
            <person name="Thite S."/>
            <person name="Mengade P."/>
        </authorList>
    </citation>
    <scope>NUCLEOTIDE SEQUENCE</scope>
    <source>
        <strain evidence="2">MEB 203</strain>
    </source>
</reference>
<protein>
    <submittedName>
        <fullName evidence="2">DUF4007 family protein</fullName>
    </submittedName>
</protein>
<dbReference type="EMBL" id="JAOTPO010000008">
    <property type="protein sequence ID" value="MDE5414181.1"/>
    <property type="molecule type" value="Genomic_DNA"/>
</dbReference>
<proteinExistence type="predicted"/>
<dbReference type="InterPro" id="IPR025248">
    <property type="entry name" value="DUF4007"/>
</dbReference>
<organism evidence="2 3">
    <name type="scientific">Alkalihalobacterium chitinilyticum</name>
    <dbReference type="NCBI Taxonomy" id="2980103"/>
    <lineage>
        <taxon>Bacteria</taxon>
        <taxon>Bacillati</taxon>
        <taxon>Bacillota</taxon>
        <taxon>Bacilli</taxon>
        <taxon>Bacillales</taxon>
        <taxon>Bacillaceae</taxon>
        <taxon>Alkalihalobacterium</taxon>
    </lineage>
</organism>
<name>A0ABT5VG85_9BACI</name>
<dbReference type="RefSeq" id="WP_275118797.1">
    <property type="nucleotide sequence ID" value="NZ_JAOTPO010000008.1"/>
</dbReference>